<dbReference type="GO" id="GO:0008483">
    <property type="term" value="F:transaminase activity"/>
    <property type="evidence" value="ECO:0007669"/>
    <property type="project" value="UniProtKB-KW"/>
</dbReference>
<dbReference type="EC" id="2.6.1.-" evidence="2"/>
<dbReference type="RefSeq" id="WP_011761777.1">
    <property type="nucleotide sequence ID" value="NC_008701.1"/>
</dbReference>
<reference evidence="2" key="1">
    <citation type="submission" date="2006-12" db="EMBL/GenBank/DDBJ databases">
        <title>Complete sequence of Pyrobaculum islandicum DSM 4184.</title>
        <authorList>
            <person name="Copeland A."/>
            <person name="Lucas S."/>
            <person name="Lapidus A."/>
            <person name="Barry K."/>
            <person name="Detter J.C."/>
            <person name="Glavina del Rio T."/>
            <person name="Dalin E."/>
            <person name="Tice H."/>
            <person name="Pitluck S."/>
            <person name="Meincke L."/>
            <person name="Brettin T."/>
            <person name="Bruce D."/>
            <person name="Han C."/>
            <person name="Tapia R."/>
            <person name="Gilna P."/>
            <person name="Schmutz J."/>
            <person name="Larimer F."/>
            <person name="Land M."/>
            <person name="Hauser L."/>
            <person name="Kyrpides N."/>
            <person name="Mikhailova N."/>
            <person name="Cozen A.E."/>
            <person name="Fitz-Gibbon S.T."/>
            <person name="House C.H."/>
            <person name="Saltikov C."/>
            <person name="Lowe T."/>
            <person name="Richardson P."/>
        </authorList>
    </citation>
    <scope>NUCLEOTIDE SEQUENCE [LARGE SCALE GENOMIC DNA]</scope>
    <source>
        <strain evidence="2">DSM 4184</strain>
    </source>
</reference>
<dbReference type="EMBL" id="CP000504">
    <property type="protein sequence ID" value="ABL87200.1"/>
    <property type="molecule type" value="Genomic_DNA"/>
</dbReference>
<evidence type="ECO:0000259" key="1">
    <source>
        <dbReference type="Pfam" id="PF00155"/>
    </source>
</evidence>
<organism evidence="2 3">
    <name type="scientific">Pyrobaculum islandicum (strain DSM 4184 / JCM 9189 / GEO3)</name>
    <dbReference type="NCBI Taxonomy" id="384616"/>
    <lineage>
        <taxon>Archaea</taxon>
        <taxon>Thermoproteota</taxon>
        <taxon>Thermoprotei</taxon>
        <taxon>Thermoproteales</taxon>
        <taxon>Thermoproteaceae</taxon>
        <taxon>Pyrobaculum</taxon>
    </lineage>
</organism>
<dbReference type="AlphaFoldDB" id="A1RQG8"/>
<dbReference type="InterPro" id="IPR015422">
    <property type="entry name" value="PyrdxlP-dep_Trfase_small"/>
</dbReference>
<accession>A1RQG8</accession>
<dbReference type="InterPro" id="IPR015424">
    <property type="entry name" value="PyrdxlP-dep_Trfase"/>
</dbReference>
<evidence type="ECO:0000313" key="2">
    <source>
        <dbReference type="EMBL" id="ABL87200.1"/>
    </source>
</evidence>
<dbReference type="Pfam" id="PF00155">
    <property type="entry name" value="Aminotran_1_2"/>
    <property type="match status" value="1"/>
</dbReference>
<keyword evidence="2" id="KW-0808">Transferase</keyword>
<dbReference type="GO" id="GO:0030170">
    <property type="term" value="F:pyridoxal phosphate binding"/>
    <property type="evidence" value="ECO:0007669"/>
    <property type="project" value="InterPro"/>
</dbReference>
<proteinExistence type="predicted"/>
<dbReference type="Gene3D" id="3.40.640.10">
    <property type="entry name" value="Type I PLP-dependent aspartate aminotransferase-like (Major domain)"/>
    <property type="match status" value="1"/>
</dbReference>
<dbReference type="PANTHER" id="PTHR43510:SF1">
    <property type="entry name" value="AMINOTRANSFERASE FUNCTION, HYPOTHETICAL (EUROFUNG)"/>
    <property type="match status" value="1"/>
</dbReference>
<dbReference type="InterPro" id="IPR015421">
    <property type="entry name" value="PyrdxlP-dep_Trfase_major"/>
</dbReference>
<dbReference type="eggNOG" id="arCOG04334">
    <property type="taxonomic scope" value="Archaea"/>
</dbReference>
<dbReference type="PANTHER" id="PTHR43510">
    <property type="entry name" value="AMINOTRANSFERASE FUNCTION, HYPOTHETICAL (EUROFUNG)"/>
    <property type="match status" value="1"/>
</dbReference>
<keyword evidence="3" id="KW-1185">Reference proteome</keyword>
<keyword evidence="2" id="KW-0032">Aminotransferase</keyword>
<evidence type="ECO:0000313" key="3">
    <source>
        <dbReference type="Proteomes" id="UP000002595"/>
    </source>
</evidence>
<sequence length="312" mass="34403">MFKWIRERPAEYDLASSGVAKIEVKPADEPPVEEILTSLYKISPRELALTAGAQEGLFLAFHAVRPKAVVTVAPEYEPIWRLPGAMGVRHVEVRDVWEAPLGPETVLVFSNPNNPTGRFLGRGELWELADEARRRGAVLIVDIIFSDFVTDDLGGLPLENAVYVHSTDKFYTSDYRLGWAFGDSRIVEKIRVFKDLANPGPRDLEKKAAAALLSRREEVKKRNLAVIDKNAAALLSAFPNAIYNPHMPIALVEVGCDDVAFAEGLLKRGVRVMPGTFMKAPRAVRVGLGVEPPPRFAQALGIFGEAFGNCRT</sequence>
<dbReference type="Proteomes" id="UP000002595">
    <property type="component" value="Chromosome"/>
</dbReference>
<gene>
    <name evidence="2" type="ordered locus">Pisl_0016</name>
</gene>
<dbReference type="HOGENOM" id="CLU_017584_4_4_2"/>
<protein>
    <submittedName>
        <fullName evidence="2">Aminotransferase</fullName>
        <ecNumber evidence="2">2.6.1.-</ecNumber>
    </submittedName>
</protein>
<dbReference type="SUPFAM" id="SSF53383">
    <property type="entry name" value="PLP-dependent transferases"/>
    <property type="match status" value="1"/>
</dbReference>
<dbReference type="InterPro" id="IPR004839">
    <property type="entry name" value="Aminotransferase_I/II_large"/>
</dbReference>
<dbReference type="GeneID" id="4616857"/>
<feature type="domain" description="Aminotransferase class I/classII large" evidence="1">
    <location>
        <begin position="39"/>
        <end position="288"/>
    </location>
</feature>
<dbReference type="CDD" id="cd00609">
    <property type="entry name" value="AAT_like"/>
    <property type="match status" value="1"/>
</dbReference>
<dbReference type="STRING" id="384616.Pisl_0016"/>
<dbReference type="Gene3D" id="3.90.1150.10">
    <property type="entry name" value="Aspartate Aminotransferase, domain 1"/>
    <property type="match status" value="1"/>
</dbReference>
<dbReference type="OrthoDB" id="33635at2157"/>
<name>A1RQG8_PYRIL</name>
<dbReference type="KEGG" id="pis:Pisl_0016"/>